<evidence type="ECO:0000256" key="13">
    <source>
        <dbReference type="ARBA" id="ARBA00023316"/>
    </source>
</evidence>
<organism evidence="17 18">
    <name type="scientific">Blastomonas marina</name>
    <dbReference type="NCBI Taxonomy" id="1867408"/>
    <lineage>
        <taxon>Bacteria</taxon>
        <taxon>Pseudomonadati</taxon>
        <taxon>Pseudomonadota</taxon>
        <taxon>Alphaproteobacteria</taxon>
        <taxon>Sphingomonadales</taxon>
        <taxon>Sphingomonadaceae</taxon>
        <taxon>Blastomonas</taxon>
    </lineage>
</organism>
<keyword evidence="13" id="KW-0961">Cell wall biogenesis/degradation</keyword>
<evidence type="ECO:0000256" key="12">
    <source>
        <dbReference type="ARBA" id="ARBA00023136"/>
    </source>
</evidence>
<feature type="region of interest" description="Disordered" evidence="14">
    <location>
        <begin position="660"/>
        <end position="721"/>
    </location>
</feature>
<feature type="compositionally biased region" description="Low complexity" evidence="14">
    <location>
        <begin position="690"/>
        <end position="699"/>
    </location>
</feature>
<protein>
    <submittedName>
        <fullName evidence="17">Peptidoglycan glycosyltransferase</fullName>
    </submittedName>
</protein>
<feature type="domain" description="Penicillin-binding protein transpeptidase" evidence="15">
    <location>
        <begin position="276"/>
        <end position="596"/>
    </location>
</feature>
<comment type="subcellular location">
    <subcellularLocation>
        <location evidence="2">Cell membrane</location>
    </subcellularLocation>
    <subcellularLocation>
        <location evidence="1">Membrane</location>
        <topology evidence="1">Single-pass membrane protein</topology>
    </subcellularLocation>
</comment>
<keyword evidence="12" id="KW-0472">Membrane</keyword>
<evidence type="ECO:0000256" key="2">
    <source>
        <dbReference type="ARBA" id="ARBA00004236"/>
    </source>
</evidence>
<feature type="compositionally biased region" description="Low complexity" evidence="14">
    <location>
        <begin position="709"/>
        <end position="721"/>
    </location>
</feature>
<reference evidence="18" key="1">
    <citation type="journal article" date="2019" name="Int. J. Syst. Evol. Microbiol.">
        <title>The Global Catalogue of Microorganisms (GCM) 10K type strain sequencing project: providing services to taxonomists for standard genome sequencing and annotation.</title>
        <authorList>
            <consortium name="The Broad Institute Genomics Platform"/>
            <consortium name="The Broad Institute Genome Sequencing Center for Infectious Disease"/>
            <person name="Wu L."/>
            <person name="Ma J."/>
        </authorList>
    </citation>
    <scope>NUCLEOTIDE SEQUENCE [LARGE SCALE GENOMIC DNA]</scope>
    <source>
        <strain evidence="18">CGMCC 1.15297</strain>
    </source>
</reference>
<keyword evidence="8" id="KW-0378">Hydrolase</keyword>
<comment type="caution">
    <text evidence="17">The sequence shown here is derived from an EMBL/GenBank/DDBJ whole genome shotgun (WGS) entry which is preliminary data.</text>
</comment>
<evidence type="ECO:0000259" key="15">
    <source>
        <dbReference type="Pfam" id="PF00905"/>
    </source>
</evidence>
<keyword evidence="11" id="KW-1133">Transmembrane helix</keyword>
<keyword evidence="7" id="KW-0812">Transmembrane</keyword>
<dbReference type="InterPro" id="IPR050515">
    <property type="entry name" value="Beta-lactam/transpept"/>
</dbReference>
<dbReference type="SUPFAM" id="SSF56519">
    <property type="entry name" value="Penicillin binding protein dimerisation domain"/>
    <property type="match status" value="1"/>
</dbReference>
<dbReference type="Pfam" id="PF00905">
    <property type="entry name" value="Transpeptidase"/>
    <property type="match status" value="1"/>
</dbReference>
<dbReference type="PANTHER" id="PTHR30627">
    <property type="entry name" value="PEPTIDOGLYCAN D,D-TRANSPEPTIDASE"/>
    <property type="match status" value="1"/>
</dbReference>
<evidence type="ECO:0000256" key="5">
    <source>
        <dbReference type="ARBA" id="ARBA00022645"/>
    </source>
</evidence>
<proteinExistence type="predicted"/>
<keyword evidence="6" id="KW-0645">Protease</keyword>
<dbReference type="EMBL" id="BMID01000001">
    <property type="protein sequence ID" value="GGA03278.1"/>
    <property type="molecule type" value="Genomic_DNA"/>
</dbReference>
<evidence type="ECO:0000256" key="7">
    <source>
        <dbReference type="ARBA" id="ARBA00022692"/>
    </source>
</evidence>
<dbReference type="PANTHER" id="PTHR30627:SF2">
    <property type="entry name" value="PEPTIDOGLYCAN D,D-TRANSPEPTIDASE MRDA"/>
    <property type="match status" value="1"/>
</dbReference>
<accession>A0ABQ1F8R4</accession>
<keyword evidence="18" id="KW-1185">Reference proteome</keyword>
<feature type="domain" description="Penicillin-binding protein dimerisation" evidence="16">
    <location>
        <begin position="70"/>
        <end position="244"/>
    </location>
</feature>
<evidence type="ECO:0000256" key="4">
    <source>
        <dbReference type="ARBA" id="ARBA00022519"/>
    </source>
</evidence>
<evidence type="ECO:0000256" key="9">
    <source>
        <dbReference type="ARBA" id="ARBA00022960"/>
    </source>
</evidence>
<keyword evidence="4" id="KW-0997">Cell inner membrane</keyword>
<evidence type="ECO:0000313" key="17">
    <source>
        <dbReference type="EMBL" id="GGA03278.1"/>
    </source>
</evidence>
<dbReference type="Pfam" id="PF03717">
    <property type="entry name" value="PBP_dimer"/>
    <property type="match status" value="1"/>
</dbReference>
<evidence type="ECO:0000256" key="6">
    <source>
        <dbReference type="ARBA" id="ARBA00022670"/>
    </source>
</evidence>
<dbReference type="InterPro" id="IPR001460">
    <property type="entry name" value="PCN-bd_Tpept"/>
</dbReference>
<gene>
    <name evidence="17" type="primary">pbpA</name>
    <name evidence="17" type="ORF">GCM10010923_10160</name>
</gene>
<evidence type="ECO:0000256" key="3">
    <source>
        <dbReference type="ARBA" id="ARBA00022475"/>
    </source>
</evidence>
<dbReference type="SUPFAM" id="SSF56601">
    <property type="entry name" value="beta-lactamase/transpeptidase-like"/>
    <property type="match status" value="1"/>
</dbReference>
<dbReference type="InterPro" id="IPR005311">
    <property type="entry name" value="PBP_dimer"/>
</dbReference>
<dbReference type="Proteomes" id="UP000603317">
    <property type="component" value="Unassembled WGS sequence"/>
</dbReference>
<dbReference type="InterPro" id="IPR036138">
    <property type="entry name" value="PBP_dimer_sf"/>
</dbReference>
<evidence type="ECO:0000256" key="10">
    <source>
        <dbReference type="ARBA" id="ARBA00022984"/>
    </source>
</evidence>
<keyword evidence="10" id="KW-0573">Peptidoglycan synthesis</keyword>
<evidence type="ECO:0000256" key="8">
    <source>
        <dbReference type="ARBA" id="ARBA00022801"/>
    </source>
</evidence>
<evidence type="ECO:0000256" key="11">
    <source>
        <dbReference type="ARBA" id="ARBA00022989"/>
    </source>
</evidence>
<name>A0ABQ1F8R4_9SPHN</name>
<evidence type="ECO:0000256" key="14">
    <source>
        <dbReference type="SAM" id="MobiDB-lite"/>
    </source>
</evidence>
<dbReference type="Gene3D" id="3.40.710.10">
    <property type="entry name" value="DD-peptidase/beta-lactamase superfamily"/>
    <property type="match status" value="1"/>
</dbReference>
<dbReference type="NCBIfam" id="TIGR03423">
    <property type="entry name" value="pbp2_mrdA"/>
    <property type="match status" value="1"/>
</dbReference>
<sequence length="721" mass="77970">MFRRRKPRASSPPPTGVSLQNAFDRRAVILGSMQAGVGLLLVGRMAYLGVAENERWEVLSESNRVNLALIPPRRGAIVDRYGTPLAANRADFRVDLIPERMGDARERSLDMLAKVLKLSDTEMTDLRDRIEQSTGFQTVEVASNLDYDRFAAISVRLPDMPGVVAQRGYTRNYPTGPAVGHLLGYVGTADREEYEAEGKDPLLVTPGFKIGKDGLEQQFEQRLRGEPGARRTEVTASGRIVRELDTREDTPGAPLRLTIDAALQDYAARRLGPESGAVVVMDTVTGDLLAMASMPSFDPNSFSDGIGRVEYSMLNENERKPLLDKTLRSLYPPGSTVKPGVAMALMKAGIDPDESVYCGGGLQVGNRYFRCWKRGGHGQVDMAKGIYQSCDTYFYYFAQRSGMEPITAMLKRLGMGQEYPLPFIDQFYGTVPGPEWLKEKYGREWQAYDTVNSTIGQGYMLISPLQQCVMAARIAMGREVMPRIVQSDDVPDFQSLGFPQENIDYVRQAMSDVVNGPGTAGRARLPIDDVLLAGKTGTAQVVGLNYSDGKSGTWKYRDHGHFMCFAPFDNPRYACAVTIQHGGGSGAAYPVARDVLTFLYDPDKALEMLHAFERQWGGTAQQRLSAQYRAAAAAAGETLPPGGGSAPGTVAAARRGEPIQGSAETRASDSYFNASAQDDGSTTGGANPRGGATSSTATPAPTPAPSPTSSPTAAPTAGTTD</sequence>
<evidence type="ECO:0000259" key="16">
    <source>
        <dbReference type="Pfam" id="PF03717"/>
    </source>
</evidence>
<evidence type="ECO:0000313" key="18">
    <source>
        <dbReference type="Proteomes" id="UP000603317"/>
    </source>
</evidence>
<dbReference type="RefSeq" id="WP_188641670.1">
    <property type="nucleotide sequence ID" value="NZ_BMID01000001.1"/>
</dbReference>
<evidence type="ECO:0000256" key="1">
    <source>
        <dbReference type="ARBA" id="ARBA00004167"/>
    </source>
</evidence>
<keyword evidence="9" id="KW-0133">Cell shape</keyword>
<dbReference type="InterPro" id="IPR017790">
    <property type="entry name" value="Penicillin-binding_protein_2"/>
</dbReference>
<keyword evidence="5" id="KW-0121">Carboxypeptidase</keyword>
<dbReference type="Gene3D" id="3.90.1310.10">
    <property type="entry name" value="Penicillin-binding protein 2a (Domain 2)"/>
    <property type="match status" value="1"/>
</dbReference>
<dbReference type="Gene3D" id="3.30.1390.30">
    <property type="entry name" value="Penicillin-binding protein 2a, domain 3"/>
    <property type="match status" value="1"/>
</dbReference>
<dbReference type="InterPro" id="IPR012338">
    <property type="entry name" value="Beta-lactam/transpept-like"/>
</dbReference>
<feature type="compositionally biased region" description="Polar residues" evidence="14">
    <location>
        <begin position="662"/>
        <end position="685"/>
    </location>
</feature>
<keyword evidence="3" id="KW-1003">Cell membrane</keyword>